<accession>B2WNI5</accession>
<dbReference type="Proteomes" id="UP000001471">
    <property type="component" value="Unassembled WGS sequence"/>
</dbReference>
<evidence type="ECO:0000313" key="2">
    <source>
        <dbReference type="EMBL" id="EDU44595.1"/>
    </source>
</evidence>
<evidence type="ECO:0000313" key="3">
    <source>
        <dbReference type="Proteomes" id="UP000001471"/>
    </source>
</evidence>
<evidence type="ECO:0000256" key="1">
    <source>
        <dbReference type="SAM" id="Phobius"/>
    </source>
</evidence>
<organism evidence="2 3">
    <name type="scientific">Pyrenophora tritici-repentis (strain Pt-1C-BFP)</name>
    <name type="common">Wheat tan spot fungus</name>
    <name type="synonym">Drechslera tritici-repentis</name>
    <dbReference type="NCBI Taxonomy" id="426418"/>
    <lineage>
        <taxon>Eukaryota</taxon>
        <taxon>Fungi</taxon>
        <taxon>Dikarya</taxon>
        <taxon>Ascomycota</taxon>
        <taxon>Pezizomycotina</taxon>
        <taxon>Dothideomycetes</taxon>
        <taxon>Pleosporomycetidae</taxon>
        <taxon>Pleosporales</taxon>
        <taxon>Pleosporineae</taxon>
        <taxon>Pleosporaceae</taxon>
        <taxon>Pyrenophora</taxon>
    </lineage>
</organism>
<gene>
    <name evidence="2" type="ORF">PTRG_11545</name>
</gene>
<dbReference type="EMBL" id="DS231632">
    <property type="protein sequence ID" value="EDU44595.1"/>
    <property type="molecule type" value="Genomic_DNA"/>
</dbReference>
<dbReference type="AlphaFoldDB" id="B2WNI5"/>
<protein>
    <submittedName>
        <fullName evidence="2">Uncharacterized protein</fullName>
    </submittedName>
</protein>
<dbReference type="InParanoid" id="B2WNI5"/>
<proteinExistence type="predicted"/>
<reference evidence="3" key="1">
    <citation type="journal article" date="2013" name="G3 (Bethesda)">
        <title>Comparative genomics of a plant-pathogenic fungus, Pyrenophora tritici-repentis, reveals transduplication and the impact of repeat elements on pathogenicity and population divergence.</title>
        <authorList>
            <person name="Manning V.A."/>
            <person name="Pandelova I."/>
            <person name="Dhillon B."/>
            <person name="Wilhelm L.J."/>
            <person name="Goodwin S.B."/>
            <person name="Berlin A.M."/>
            <person name="Figueroa M."/>
            <person name="Freitag M."/>
            <person name="Hane J.K."/>
            <person name="Henrissat B."/>
            <person name="Holman W.H."/>
            <person name="Kodira C.D."/>
            <person name="Martin J."/>
            <person name="Oliver R.P."/>
            <person name="Robbertse B."/>
            <person name="Schackwitz W."/>
            <person name="Schwartz D.C."/>
            <person name="Spatafora J.W."/>
            <person name="Turgeon B.G."/>
            <person name="Yandava C."/>
            <person name="Young S."/>
            <person name="Zhou S."/>
            <person name="Zeng Q."/>
            <person name="Grigoriev I.V."/>
            <person name="Ma L.-J."/>
            <person name="Ciuffetti L.M."/>
        </authorList>
    </citation>
    <scope>NUCLEOTIDE SEQUENCE [LARGE SCALE GENOMIC DNA]</scope>
    <source>
        <strain evidence="3">Pt-1C-BFP</strain>
    </source>
</reference>
<keyword evidence="1" id="KW-1133">Transmembrane helix</keyword>
<dbReference type="HOGENOM" id="CLU_2400797_0_0_1"/>
<feature type="transmembrane region" description="Helical" evidence="1">
    <location>
        <begin position="42"/>
        <end position="66"/>
    </location>
</feature>
<sequence length="93" mass="10236">MAPLYPYQATVPASHPHNFQMHVPGTSIPTHDIALKEFAQGFVLGALLFVAFLIALFSVQFCIWAATMISDGETKEEMWSTGDDVGYNSVLMN</sequence>
<name>B2WNI5_PYRTR</name>
<keyword evidence="1" id="KW-0812">Transmembrane</keyword>
<keyword evidence="1" id="KW-0472">Membrane</keyword>